<evidence type="ECO:0000256" key="5">
    <source>
        <dbReference type="ARBA" id="ARBA00022695"/>
    </source>
</evidence>
<keyword evidence="5 10" id="KW-0548">Nucleotidyltransferase</keyword>
<dbReference type="EMBL" id="MEZY01000056">
    <property type="protein sequence ID" value="OGD62014.1"/>
    <property type="molecule type" value="Genomic_DNA"/>
</dbReference>
<dbReference type="GO" id="GO:0005524">
    <property type="term" value="F:ATP binding"/>
    <property type="evidence" value="ECO:0007669"/>
    <property type="project" value="UniProtKB-UniRule"/>
</dbReference>
<sequence>MGVSDNVNYFFDGLRATSWYLTAIDILLVALILYFAYLFLRETRAMRILYGLVILILLMLLGRFFNLVLLNWILGFVMTMLVVAIPVVFQPELRAALEKLGRSRFLTDFGVAPAAGDVVEEVLSAVEILSKQKIGALIVIQRKTGLREYVEQGTQIEATVSAELLLSIFFPKSPLHDGAIIIIGNKIVAAGAVLPTSDIASSSKLGMRHRAGIGITENSDAVAVMVSEETGSISLAAGGYIEKRIGVDRLKNRLVALLRSQ</sequence>
<dbReference type="STRING" id="1797472.A2215_04590"/>
<proteinExistence type="inferred from homology"/>
<dbReference type="Gene3D" id="3.40.1700.10">
    <property type="entry name" value="DNA integrity scanning protein, DisA, N-terminal domain"/>
    <property type="match status" value="1"/>
</dbReference>
<evidence type="ECO:0000313" key="12">
    <source>
        <dbReference type="EMBL" id="OGD62014.1"/>
    </source>
</evidence>
<keyword evidence="7 10" id="KW-0067">ATP-binding</keyword>
<dbReference type="InterPro" id="IPR050338">
    <property type="entry name" value="DisA"/>
</dbReference>
<organism evidence="12 13">
    <name type="scientific">Candidatus Berkelbacteria bacterium RIFOXYA2_FULL_43_10</name>
    <dbReference type="NCBI Taxonomy" id="1797472"/>
    <lineage>
        <taxon>Bacteria</taxon>
        <taxon>Candidatus Berkelbacteria</taxon>
    </lineage>
</organism>
<dbReference type="GO" id="GO:0106408">
    <property type="term" value="F:diadenylate cyclase activity"/>
    <property type="evidence" value="ECO:0007669"/>
    <property type="project" value="UniProtKB-EC"/>
</dbReference>
<gene>
    <name evidence="10" type="primary">dacA</name>
    <name evidence="12" type="ORF">A2215_04590</name>
</gene>
<evidence type="ECO:0000256" key="4">
    <source>
        <dbReference type="ARBA" id="ARBA00022692"/>
    </source>
</evidence>
<evidence type="ECO:0000256" key="1">
    <source>
        <dbReference type="ARBA" id="ARBA00000877"/>
    </source>
</evidence>
<accession>A0A1F5E410</accession>
<evidence type="ECO:0000256" key="9">
    <source>
        <dbReference type="ARBA" id="ARBA00023136"/>
    </source>
</evidence>
<dbReference type="FunFam" id="3.40.1700.10:FF:000002">
    <property type="entry name" value="Diadenylate cyclase"/>
    <property type="match status" value="1"/>
</dbReference>
<dbReference type="InterPro" id="IPR014046">
    <property type="entry name" value="C-di-AMP_synthase"/>
</dbReference>
<dbReference type="GO" id="GO:0004016">
    <property type="term" value="F:adenylate cyclase activity"/>
    <property type="evidence" value="ECO:0007669"/>
    <property type="project" value="UniProtKB-UniRule"/>
</dbReference>
<evidence type="ECO:0000256" key="8">
    <source>
        <dbReference type="ARBA" id="ARBA00022989"/>
    </source>
</evidence>
<evidence type="ECO:0000256" key="3">
    <source>
        <dbReference type="ARBA" id="ARBA00022679"/>
    </source>
</evidence>
<keyword evidence="4 10" id="KW-0812">Transmembrane</keyword>
<dbReference type="InterPro" id="IPR034701">
    <property type="entry name" value="CdaA"/>
</dbReference>
<comment type="caution">
    <text evidence="10">Lacks conserved residue(s) required for the propagation of feature annotation.</text>
</comment>
<dbReference type="InterPro" id="IPR003390">
    <property type="entry name" value="DNA_integrity_scan_DisA_N"/>
</dbReference>
<dbReference type="NCBIfam" id="TIGR00159">
    <property type="entry name" value="diadenylate cyclase CdaA"/>
    <property type="match status" value="1"/>
</dbReference>
<keyword evidence="9 10" id="KW-0472">Membrane</keyword>
<dbReference type="Pfam" id="PF02457">
    <property type="entry name" value="DAC"/>
    <property type="match status" value="1"/>
</dbReference>
<feature type="transmembrane region" description="Helical" evidence="10">
    <location>
        <begin position="47"/>
        <end position="65"/>
    </location>
</feature>
<comment type="catalytic activity">
    <reaction evidence="1 10">
        <text>2 ATP = 3',3'-c-di-AMP + 2 diphosphate</text>
        <dbReference type="Rhea" id="RHEA:35655"/>
        <dbReference type="ChEBI" id="CHEBI:30616"/>
        <dbReference type="ChEBI" id="CHEBI:33019"/>
        <dbReference type="ChEBI" id="CHEBI:71500"/>
        <dbReference type="EC" id="2.7.7.85"/>
    </reaction>
</comment>
<keyword evidence="3 10" id="KW-0808">Transferase</keyword>
<feature type="transmembrane region" description="Helical" evidence="10">
    <location>
        <begin position="71"/>
        <end position="89"/>
    </location>
</feature>
<keyword evidence="8 10" id="KW-1133">Transmembrane helix</keyword>
<dbReference type="PANTHER" id="PTHR34185">
    <property type="entry name" value="DIADENYLATE CYCLASE"/>
    <property type="match status" value="1"/>
</dbReference>
<keyword evidence="2 10" id="KW-1003">Cell membrane</keyword>
<dbReference type="Proteomes" id="UP000178583">
    <property type="component" value="Unassembled WGS sequence"/>
</dbReference>
<evidence type="ECO:0000313" key="13">
    <source>
        <dbReference type="Proteomes" id="UP000178583"/>
    </source>
</evidence>
<dbReference type="Pfam" id="PF19293">
    <property type="entry name" value="CdaA_N"/>
    <property type="match status" value="1"/>
</dbReference>
<dbReference type="HAMAP" id="MF_01499">
    <property type="entry name" value="DacA"/>
    <property type="match status" value="1"/>
</dbReference>
<comment type="similarity">
    <text evidence="10">Belongs to the adenylate cyclase family. DacA/CdaA subfamily.</text>
</comment>
<dbReference type="PANTHER" id="PTHR34185:SF1">
    <property type="entry name" value="DIADENYLATE CYCLASE"/>
    <property type="match status" value="1"/>
</dbReference>
<dbReference type="InterPro" id="IPR036888">
    <property type="entry name" value="DNA_integrity_DisA_N_sf"/>
</dbReference>
<dbReference type="GO" id="GO:0006171">
    <property type="term" value="P:cAMP biosynthetic process"/>
    <property type="evidence" value="ECO:0007669"/>
    <property type="project" value="InterPro"/>
</dbReference>
<dbReference type="PIRSF" id="PIRSF004793">
    <property type="entry name" value="UCP004793"/>
    <property type="match status" value="1"/>
</dbReference>
<dbReference type="SUPFAM" id="SSF143597">
    <property type="entry name" value="YojJ-like"/>
    <property type="match status" value="1"/>
</dbReference>
<keyword evidence="6 10" id="KW-0547">Nucleotide-binding</keyword>
<dbReference type="InterPro" id="IPR045585">
    <property type="entry name" value="CdaA_N"/>
</dbReference>
<comment type="subunit">
    <text evidence="10">Probably a homodimer.</text>
</comment>
<dbReference type="PROSITE" id="PS51794">
    <property type="entry name" value="DAC"/>
    <property type="match status" value="1"/>
</dbReference>
<comment type="function">
    <text evidence="10">Catalyzes the condensation of 2 ATP molecules into cyclic di-AMP (c-di-AMP), a second messenger used to regulate differing processes in different bacteria.</text>
</comment>
<dbReference type="AlphaFoldDB" id="A0A1F5E410"/>
<evidence type="ECO:0000256" key="7">
    <source>
        <dbReference type="ARBA" id="ARBA00022840"/>
    </source>
</evidence>
<evidence type="ECO:0000256" key="6">
    <source>
        <dbReference type="ARBA" id="ARBA00022741"/>
    </source>
</evidence>
<protein>
    <recommendedName>
        <fullName evidence="10">Diadenylate cyclase</fullName>
        <shortName evidence="10">DAC</shortName>
        <ecNumber evidence="10">2.7.7.85</ecNumber>
    </recommendedName>
    <alternativeName>
        <fullName evidence="10">Cyclic-di-AMP synthase</fullName>
        <shortName evidence="10">c-di-AMP synthase</shortName>
    </alternativeName>
</protein>
<evidence type="ECO:0000259" key="11">
    <source>
        <dbReference type="PROSITE" id="PS51794"/>
    </source>
</evidence>
<comment type="caution">
    <text evidence="12">The sequence shown here is derived from an EMBL/GenBank/DDBJ whole genome shotgun (WGS) entry which is preliminary data.</text>
</comment>
<evidence type="ECO:0000256" key="2">
    <source>
        <dbReference type="ARBA" id="ARBA00022475"/>
    </source>
</evidence>
<name>A0A1F5E410_9BACT</name>
<dbReference type="EC" id="2.7.7.85" evidence="10"/>
<feature type="transmembrane region" description="Helical" evidence="10">
    <location>
        <begin position="20"/>
        <end position="40"/>
    </location>
</feature>
<evidence type="ECO:0000256" key="10">
    <source>
        <dbReference type="HAMAP-Rule" id="MF_01499"/>
    </source>
</evidence>
<feature type="domain" description="DAC" evidence="11">
    <location>
        <begin position="90"/>
        <end position="249"/>
    </location>
</feature>
<reference evidence="12 13" key="1">
    <citation type="journal article" date="2016" name="Nat. Commun.">
        <title>Thousands of microbial genomes shed light on interconnected biogeochemical processes in an aquifer system.</title>
        <authorList>
            <person name="Anantharaman K."/>
            <person name="Brown C.T."/>
            <person name="Hug L.A."/>
            <person name="Sharon I."/>
            <person name="Castelle C.J."/>
            <person name="Probst A.J."/>
            <person name="Thomas B.C."/>
            <person name="Singh A."/>
            <person name="Wilkins M.J."/>
            <person name="Karaoz U."/>
            <person name="Brodie E.L."/>
            <person name="Williams K.H."/>
            <person name="Hubbard S.S."/>
            <person name="Banfield J.F."/>
        </authorList>
    </citation>
    <scope>NUCLEOTIDE SEQUENCE [LARGE SCALE GENOMIC DNA]</scope>
</reference>